<dbReference type="PANTHER" id="PTHR30204">
    <property type="entry name" value="REDOX-CYCLING DRUG-SENSING TRANSCRIPTIONAL ACTIVATOR SOXR"/>
    <property type="match status" value="1"/>
</dbReference>
<dbReference type="SMART" id="SM00422">
    <property type="entry name" value="HTH_MERR"/>
    <property type="match status" value="1"/>
</dbReference>
<feature type="domain" description="HTH merR-type" evidence="3">
    <location>
        <begin position="1"/>
        <end position="71"/>
    </location>
</feature>
<accession>A0A644YWU0</accession>
<keyword evidence="2" id="KW-0175">Coiled coil</keyword>
<feature type="coiled-coil region" evidence="2">
    <location>
        <begin position="77"/>
        <end position="104"/>
    </location>
</feature>
<proteinExistence type="predicted"/>
<dbReference type="Gene3D" id="1.10.1660.10">
    <property type="match status" value="1"/>
</dbReference>
<organism evidence="4">
    <name type="scientific">bioreactor metagenome</name>
    <dbReference type="NCBI Taxonomy" id="1076179"/>
    <lineage>
        <taxon>unclassified sequences</taxon>
        <taxon>metagenomes</taxon>
        <taxon>ecological metagenomes</taxon>
    </lineage>
</organism>
<reference evidence="4" key="1">
    <citation type="submission" date="2019-08" db="EMBL/GenBank/DDBJ databases">
        <authorList>
            <person name="Kucharzyk K."/>
            <person name="Murdoch R.W."/>
            <person name="Higgins S."/>
            <person name="Loffler F."/>
        </authorList>
    </citation>
    <scope>NUCLEOTIDE SEQUENCE</scope>
</reference>
<dbReference type="Gene3D" id="3.20.80.10">
    <property type="entry name" value="Regulatory factor, effector binding domain"/>
    <property type="match status" value="1"/>
</dbReference>
<dbReference type="GO" id="GO:0003677">
    <property type="term" value="F:DNA binding"/>
    <property type="evidence" value="ECO:0007669"/>
    <property type="project" value="UniProtKB-KW"/>
</dbReference>
<dbReference type="InterPro" id="IPR029442">
    <property type="entry name" value="GyrI-like"/>
</dbReference>
<evidence type="ECO:0000256" key="2">
    <source>
        <dbReference type="SAM" id="Coils"/>
    </source>
</evidence>
<dbReference type="InterPro" id="IPR010499">
    <property type="entry name" value="AraC_E-bd"/>
</dbReference>
<name>A0A644YWU0_9ZZZZ</name>
<dbReference type="AlphaFoldDB" id="A0A644YWU0"/>
<dbReference type="InterPro" id="IPR047057">
    <property type="entry name" value="MerR_fam"/>
</dbReference>
<sequence length="272" mass="31441">MLKIGEFASLTGISIHMLRNYDKIGLLMPAQTDRTSLYRYYNENQILDARRIQVLKDFGFGLKEMIAIAGCSDDDLKEKIRSKIKAKEREKERLDLQIQRMYRTAEEITCYGDVVFSIKITTLPARRVVSLRKKIRRFEDEGALWEQLERDCAELGIRETEGDLRFAITHSIDLKNKLIDTEVLRTVSGSHLYGVKLETIELLATEAAAVVVKGEYSRISDISSYVHLYIQSTEYEISGVPIRRYFLSPQNNLSAQDYITEYYFPLNKKKTS</sequence>
<dbReference type="PROSITE" id="PS00552">
    <property type="entry name" value="HTH_MERR_1"/>
    <property type="match status" value="1"/>
</dbReference>
<dbReference type="GO" id="GO:0003700">
    <property type="term" value="F:DNA-binding transcription factor activity"/>
    <property type="evidence" value="ECO:0007669"/>
    <property type="project" value="InterPro"/>
</dbReference>
<evidence type="ECO:0000256" key="1">
    <source>
        <dbReference type="ARBA" id="ARBA00023125"/>
    </source>
</evidence>
<dbReference type="InterPro" id="IPR009061">
    <property type="entry name" value="DNA-bd_dom_put_sf"/>
</dbReference>
<evidence type="ECO:0000313" key="4">
    <source>
        <dbReference type="EMBL" id="MPM30474.1"/>
    </source>
</evidence>
<dbReference type="PROSITE" id="PS50937">
    <property type="entry name" value="HTH_MERR_2"/>
    <property type="match status" value="1"/>
</dbReference>
<dbReference type="SUPFAM" id="SSF55136">
    <property type="entry name" value="Probable bacterial effector-binding domain"/>
    <property type="match status" value="1"/>
</dbReference>
<dbReference type="InterPro" id="IPR011256">
    <property type="entry name" value="Reg_factor_effector_dom_sf"/>
</dbReference>
<protein>
    <recommendedName>
        <fullName evidence="3">HTH merR-type domain-containing protein</fullName>
    </recommendedName>
</protein>
<evidence type="ECO:0000259" key="3">
    <source>
        <dbReference type="PROSITE" id="PS50937"/>
    </source>
</evidence>
<dbReference type="SMART" id="SM00871">
    <property type="entry name" value="AraC_E_bind"/>
    <property type="match status" value="1"/>
</dbReference>
<keyword evidence="1" id="KW-0238">DNA-binding</keyword>
<dbReference type="InterPro" id="IPR000551">
    <property type="entry name" value="MerR-type_HTH_dom"/>
</dbReference>
<dbReference type="Pfam" id="PF06445">
    <property type="entry name" value="GyrI-like"/>
    <property type="match status" value="1"/>
</dbReference>
<dbReference type="Pfam" id="PF13411">
    <property type="entry name" value="MerR_1"/>
    <property type="match status" value="1"/>
</dbReference>
<comment type="caution">
    <text evidence="4">The sequence shown here is derived from an EMBL/GenBank/DDBJ whole genome shotgun (WGS) entry which is preliminary data.</text>
</comment>
<gene>
    <name evidence="4" type="ORF">SDC9_77024</name>
</gene>
<dbReference type="SUPFAM" id="SSF46955">
    <property type="entry name" value="Putative DNA-binding domain"/>
    <property type="match status" value="1"/>
</dbReference>
<dbReference type="PANTHER" id="PTHR30204:SF97">
    <property type="entry name" value="MERR FAMILY REGULATORY PROTEIN"/>
    <property type="match status" value="1"/>
</dbReference>
<dbReference type="EMBL" id="VSSQ01005795">
    <property type="protein sequence ID" value="MPM30474.1"/>
    <property type="molecule type" value="Genomic_DNA"/>
</dbReference>